<dbReference type="GO" id="GO:0005524">
    <property type="term" value="F:ATP binding"/>
    <property type="evidence" value="ECO:0007669"/>
    <property type="project" value="InterPro"/>
</dbReference>
<dbReference type="KEGG" id="dat:HRM2_03270"/>
<dbReference type="eggNOG" id="COG0574">
    <property type="taxonomic scope" value="Bacteria"/>
</dbReference>
<dbReference type="EC" id="2.7.9.2" evidence="2"/>
<dbReference type="Pfam" id="PF01326">
    <property type="entry name" value="PPDK_N"/>
    <property type="match status" value="1"/>
</dbReference>
<dbReference type="EMBL" id="CP001087">
    <property type="protein sequence ID" value="ACN13449.1"/>
    <property type="molecule type" value="Genomic_DNA"/>
</dbReference>
<dbReference type="OrthoDB" id="9812167at2"/>
<organism evidence="2 3">
    <name type="scientific">Desulforapulum autotrophicum (strain ATCC 43914 / DSM 3382 / VKM B-1955 / HRM2)</name>
    <name type="common">Desulfobacterium autotrophicum</name>
    <dbReference type="NCBI Taxonomy" id="177437"/>
    <lineage>
        <taxon>Bacteria</taxon>
        <taxon>Pseudomonadati</taxon>
        <taxon>Thermodesulfobacteriota</taxon>
        <taxon>Desulfobacteria</taxon>
        <taxon>Desulfobacterales</taxon>
        <taxon>Desulfobacteraceae</taxon>
        <taxon>Desulforapulum</taxon>
    </lineage>
</organism>
<dbReference type="Gene3D" id="3.30.1490.20">
    <property type="entry name" value="ATP-grasp fold, A domain"/>
    <property type="match status" value="1"/>
</dbReference>
<evidence type="ECO:0000313" key="2">
    <source>
        <dbReference type="EMBL" id="ACN13449.1"/>
    </source>
</evidence>
<dbReference type="InterPro" id="IPR013815">
    <property type="entry name" value="ATP_grasp_subdomain_1"/>
</dbReference>
<dbReference type="InterPro" id="IPR002192">
    <property type="entry name" value="PPDK_AMP/ATP-bd"/>
</dbReference>
<dbReference type="STRING" id="177437.HRM2_03270"/>
<evidence type="ECO:0000259" key="1">
    <source>
        <dbReference type="Pfam" id="PF01326"/>
    </source>
</evidence>
<keyword evidence="2" id="KW-0808">Transferase</keyword>
<protein>
    <submittedName>
        <fullName evidence="2">PpsA1</fullName>
        <ecNumber evidence="2">2.7.9.2</ecNumber>
    </submittedName>
</protein>
<evidence type="ECO:0000313" key="3">
    <source>
        <dbReference type="Proteomes" id="UP000000442"/>
    </source>
</evidence>
<dbReference type="SUPFAM" id="SSF52172">
    <property type="entry name" value="CheY-like"/>
    <property type="match status" value="1"/>
</dbReference>
<accession>C0QGH4</accession>
<dbReference type="HOGENOM" id="CLU_012339_0_0_7"/>
<feature type="domain" description="Pyruvate phosphate dikinase AMP/ATP-binding" evidence="1">
    <location>
        <begin position="436"/>
        <end position="814"/>
    </location>
</feature>
<dbReference type="InterPro" id="IPR011006">
    <property type="entry name" value="CheY-like_superfamily"/>
</dbReference>
<dbReference type="eggNOG" id="COG3706">
    <property type="taxonomic scope" value="Bacteria"/>
</dbReference>
<dbReference type="GO" id="GO:0008986">
    <property type="term" value="F:pyruvate, water dikinase activity"/>
    <property type="evidence" value="ECO:0007669"/>
    <property type="project" value="UniProtKB-EC"/>
</dbReference>
<sequence>MEKNDNIQDPLIHIKPDIFRELMPLQVREILLISSLYNIYSMEDDGSLTSKIVNEYRGLNLSHPPRITGVSSVNRALSIVEEKKFDLVFIVPHLDGMDPMTLGGRLKAIHPDLPVILLSPSTRGIYPEFKRQKIEGVDRVFVWSGNPDMLLAMVKNTEDHLNVSHDTELANVRVVILVEDSPEYASYFLPIIYKEIVSQTQALLEVGCNDNLKLMTMRARPKILLATTHGEAMALYEKYRSFLLCVISDTRLPRKDRDDPAAGISILSRIRRDIPEIPLLLMSNEQENREKARLIPAAFLNKNARDLYKKIHHFFLNHLGFGDFIFCKADGQEVDRAANLLKLESRLARVPDESIMYHANRDHFSNWLMARSEIAMGLKLRAVKSADFNDVDELRQYLISNINQLRKERQRGIILQFDRELFDAEVMEFVKIGRGSLGGKARGLAFMATLLGQHPEIQQRYPDINVKIPKTLVICTDIFDTFVTVNNLAIFAGAGYKVIQIVQAFLDAPLPDHLTQKLEIFLDQVKVPLAVRSSSQLEDAHFQPYAGLYKTYKIPNNHPDRAVRLNHLVTAIKLVYASTYYEDAKSFYRNTSNQPFDDSMAVIIQEVCGEQYNDYFYPTIAGVAQSYNFYPFAHIKAEDGVVHMALGLGKTVVEGEQSFRFSPKHPHITPQFPTVKEFLNHTQRSFYALKTKGYPEALHFPTLSNLERRQVSDALEEFPVKAMSSTYVADEDRIRDTWYCPGPKVLTFAQILKFNTPPITDLLNDLLALGRKGIGAAVEIEFSANIHEDKKRPCDLFFLQIRPMVTSQDRSSVTISSREIVKAVCFSSRALGNGVIDSIQDIVYVKPTDFKGDKTREIAREVDTINTGLVAGNRRFILAGPGRWGASDPWLGIPVKWRNISGVGAIIEIRSRAINADPSQGSHFFHNITSLGIPYITVNETLKSSAHDPGGHVKDDHLDWQWLESLETVTETVFLRHVRLKRPLTIKIDGKRSWCIIQKGE</sequence>
<keyword evidence="3" id="KW-1185">Reference proteome</keyword>
<proteinExistence type="predicted"/>
<dbReference type="AlphaFoldDB" id="C0QGH4"/>
<dbReference type="Gene3D" id="3.40.50.2300">
    <property type="match status" value="1"/>
</dbReference>
<name>C0QGH4_DESAH</name>
<dbReference type="Proteomes" id="UP000000442">
    <property type="component" value="Chromosome"/>
</dbReference>
<dbReference type="RefSeq" id="WP_012662698.1">
    <property type="nucleotide sequence ID" value="NC_012108.1"/>
</dbReference>
<reference evidence="2 3" key="1">
    <citation type="journal article" date="2009" name="Environ. Microbiol.">
        <title>Genome sequence of Desulfobacterium autotrophicum HRM2, a marine sulfate reducer oxidizing organic carbon completely to carbon dioxide.</title>
        <authorList>
            <person name="Strittmatter A.W."/>
            <person name="Liesegang H."/>
            <person name="Rabus R."/>
            <person name="Decker I."/>
            <person name="Amann J."/>
            <person name="Andres S."/>
            <person name="Henne A."/>
            <person name="Fricke W.F."/>
            <person name="Martinez-Arias R."/>
            <person name="Bartels D."/>
            <person name="Goesmann A."/>
            <person name="Krause L."/>
            <person name="Puehler A."/>
            <person name="Klenk H.P."/>
            <person name="Richter M."/>
            <person name="Schuler M."/>
            <person name="Gloeckner F.O."/>
            <person name="Meyerdierks A."/>
            <person name="Gottschalk G."/>
            <person name="Amann R."/>
        </authorList>
    </citation>
    <scope>NUCLEOTIDE SEQUENCE [LARGE SCALE GENOMIC DNA]</scope>
    <source>
        <strain evidence="3">ATCC 43914 / DSM 3382 / HRM2</strain>
    </source>
</reference>
<dbReference type="SUPFAM" id="SSF56059">
    <property type="entry name" value="Glutathione synthetase ATP-binding domain-like"/>
    <property type="match status" value="1"/>
</dbReference>
<gene>
    <name evidence="2" type="primary">ppsA1</name>
    <name evidence="2" type="ordered locus">HRM2_03270</name>
</gene>